<accession>A0A8R7UFL3</accession>
<dbReference type="Gramene" id="TuG1812G0500001122.01.T04">
    <property type="protein sequence ID" value="TuG1812G0500001122.01.T04"/>
    <property type="gene ID" value="TuG1812G0500001122.01"/>
</dbReference>
<keyword evidence="3" id="KW-1185">Reference proteome</keyword>
<evidence type="ECO:0000313" key="3">
    <source>
        <dbReference type="Proteomes" id="UP000015106"/>
    </source>
</evidence>
<keyword evidence="1" id="KW-0472">Membrane</keyword>
<reference evidence="2" key="3">
    <citation type="submission" date="2022-06" db="UniProtKB">
        <authorList>
            <consortium name="EnsemblPlants"/>
        </authorList>
    </citation>
    <scope>IDENTIFICATION</scope>
</reference>
<keyword evidence="1" id="KW-1133">Transmembrane helix</keyword>
<dbReference type="Proteomes" id="UP000015106">
    <property type="component" value="Chromosome 5"/>
</dbReference>
<proteinExistence type="predicted"/>
<evidence type="ECO:0000313" key="2">
    <source>
        <dbReference type="EnsemblPlants" id="TuG1812G0500001122.01.T04"/>
    </source>
</evidence>
<feature type="transmembrane region" description="Helical" evidence="1">
    <location>
        <begin position="26"/>
        <end position="46"/>
    </location>
</feature>
<evidence type="ECO:0000256" key="1">
    <source>
        <dbReference type="SAM" id="Phobius"/>
    </source>
</evidence>
<organism evidence="2 3">
    <name type="scientific">Triticum urartu</name>
    <name type="common">Red wild einkorn</name>
    <name type="synonym">Crithodium urartu</name>
    <dbReference type="NCBI Taxonomy" id="4572"/>
    <lineage>
        <taxon>Eukaryota</taxon>
        <taxon>Viridiplantae</taxon>
        <taxon>Streptophyta</taxon>
        <taxon>Embryophyta</taxon>
        <taxon>Tracheophyta</taxon>
        <taxon>Spermatophyta</taxon>
        <taxon>Magnoliopsida</taxon>
        <taxon>Liliopsida</taxon>
        <taxon>Poales</taxon>
        <taxon>Poaceae</taxon>
        <taxon>BOP clade</taxon>
        <taxon>Pooideae</taxon>
        <taxon>Triticodae</taxon>
        <taxon>Triticeae</taxon>
        <taxon>Triticinae</taxon>
        <taxon>Triticum</taxon>
    </lineage>
</organism>
<reference evidence="3" key="1">
    <citation type="journal article" date="2013" name="Nature">
        <title>Draft genome of the wheat A-genome progenitor Triticum urartu.</title>
        <authorList>
            <person name="Ling H.Q."/>
            <person name="Zhao S."/>
            <person name="Liu D."/>
            <person name="Wang J."/>
            <person name="Sun H."/>
            <person name="Zhang C."/>
            <person name="Fan H."/>
            <person name="Li D."/>
            <person name="Dong L."/>
            <person name="Tao Y."/>
            <person name="Gao C."/>
            <person name="Wu H."/>
            <person name="Li Y."/>
            <person name="Cui Y."/>
            <person name="Guo X."/>
            <person name="Zheng S."/>
            <person name="Wang B."/>
            <person name="Yu K."/>
            <person name="Liang Q."/>
            <person name="Yang W."/>
            <person name="Lou X."/>
            <person name="Chen J."/>
            <person name="Feng M."/>
            <person name="Jian J."/>
            <person name="Zhang X."/>
            <person name="Luo G."/>
            <person name="Jiang Y."/>
            <person name="Liu J."/>
            <person name="Wang Z."/>
            <person name="Sha Y."/>
            <person name="Zhang B."/>
            <person name="Wu H."/>
            <person name="Tang D."/>
            <person name="Shen Q."/>
            <person name="Xue P."/>
            <person name="Zou S."/>
            <person name="Wang X."/>
            <person name="Liu X."/>
            <person name="Wang F."/>
            <person name="Yang Y."/>
            <person name="An X."/>
            <person name="Dong Z."/>
            <person name="Zhang K."/>
            <person name="Zhang X."/>
            <person name="Luo M.C."/>
            <person name="Dvorak J."/>
            <person name="Tong Y."/>
            <person name="Wang J."/>
            <person name="Yang H."/>
            <person name="Li Z."/>
            <person name="Wang D."/>
            <person name="Zhang A."/>
            <person name="Wang J."/>
        </authorList>
    </citation>
    <scope>NUCLEOTIDE SEQUENCE</scope>
    <source>
        <strain evidence="3">cv. G1812</strain>
    </source>
</reference>
<protein>
    <submittedName>
        <fullName evidence="2">Uncharacterized protein</fullName>
    </submittedName>
</protein>
<keyword evidence="1" id="KW-0812">Transmembrane</keyword>
<reference evidence="2" key="2">
    <citation type="submission" date="2018-03" db="EMBL/GenBank/DDBJ databases">
        <title>The Triticum urartu genome reveals the dynamic nature of wheat genome evolution.</title>
        <authorList>
            <person name="Ling H."/>
            <person name="Ma B."/>
            <person name="Shi X."/>
            <person name="Liu H."/>
            <person name="Dong L."/>
            <person name="Sun H."/>
            <person name="Cao Y."/>
            <person name="Gao Q."/>
            <person name="Zheng S."/>
            <person name="Li Y."/>
            <person name="Yu Y."/>
            <person name="Du H."/>
            <person name="Qi M."/>
            <person name="Li Y."/>
            <person name="Yu H."/>
            <person name="Cui Y."/>
            <person name="Wang N."/>
            <person name="Chen C."/>
            <person name="Wu H."/>
            <person name="Zhao Y."/>
            <person name="Zhang J."/>
            <person name="Li Y."/>
            <person name="Zhou W."/>
            <person name="Zhang B."/>
            <person name="Hu W."/>
            <person name="Eijk M."/>
            <person name="Tang J."/>
            <person name="Witsenboer H."/>
            <person name="Zhao S."/>
            <person name="Li Z."/>
            <person name="Zhang A."/>
            <person name="Wang D."/>
            <person name="Liang C."/>
        </authorList>
    </citation>
    <scope>NUCLEOTIDE SEQUENCE [LARGE SCALE GENOMIC DNA]</scope>
    <source>
        <strain evidence="2">cv. G1812</strain>
    </source>
</reference>
<name>A0A8R7UFL3_TRIUA</name>
<sequence>MNKCVVSKRGPTVTKISGMTILDNDAVNAVSVLLTSVITAYACIFFF</sequence>
<dbReference type="EnsemblPlants" id="TuG1812G0500001122.01.T04">
    <property type="protein sequence ID" value="TuG1812G0500001122.01.T04"/>
    <property type="gene ID" value="TuG1812G0500001122.01"/>
</dbReference>
<dbReference type="AlphaFoldDB" id="A0A8R7UFL3"/>